<proteinExistence type="predicted"/>
<dbReference type="GeneID" id="106813903"/>
<name>A0ABM1EN62_PRICU</name>
<evidence type="ECO:0000313" key="3">
    <source>
        <dbReference type="RefSeq" id="XP_014673633.1"/>
    </source>
</evidence>
<accession>A0ABM1EN62</accession>
<keyword evidence="2" id="KW-1185">Reference proteome</keyword>
<organism evidence="2 3">
    <name type="scientific">Priapulus caudatus</name>
    <name type="common">Priapulid worm</name>
    <dbReference type="NCBI Taxonomy" id="37621"/>
    <lineage>
        <taxon>Eukaryota</taxon>
        <taxon>Metazoa</taxon>
        <taxon>Ecdysozoa</taxon>
        <taxon>Scalidophora</taxon>
        <taxon>Priapulida</taxon>
        <taxon>Priapulimorpha</taxon>
        <taxon>Priapulimorphida</taxon>
        <taxon>Priapulidae</taxon>
        <taxon>Priapulus</taxon>
    </lineage>
</organism>
<protein>
    <submittedName>
        <fullName evidence="3">Jacalin-related lectin 5-like</fullName>
    </submittedName>
</protein>
<feature type="region of interest" description="Disordered" evidence="1">
    <location>
        <begin position="76"/>
        <end position="160"/>
    </location>
</feature>
<evidence type="ECO:0000313" key="2">
    <source>
        <dbReference type="Proteomes" id="UP000695022"/>
    </source>
</evidence>
<gene>
    <name evidence="3" type="primary">LOC106813903</name>
</gene>
<reference evidence="3" key="1">
    <citation type="submission" date="2025-08" db="UniProtKB">
        <authorList>
            <consortium name="RefSeq"/>
        </authorList>
    </citation>
    <scope>IDENTIFICATION</scope>
</reference>
<sequence length="196" mass="21693">MSSMIPEIRHFSYEQRLEKLGLITPEQRRIRGRGDLNETFKLMNGYEFLRSFSPKNPGIAGTEPEGNGIRAWNPKHGTQGTKPGAWNPRHGTQGMKPGARNPKHGTQGTKPGAWNPRHGTQGMKPGARNPKHGTQGTKPGAWNPRHGTQGMKPGARNPKHGTQACVQPGIEKGHMTRECIQTIAYPLIYRLLNKLT</sequence>
<dbReference type="RefSeq" id="XP_014673633.1">
    <property type="nucleotide sequence ID" value="XM_014818147.1"/>
</dbReference>
<dbReference type="Proteomes" id="UP000695022">
    <property type="component" value="Unplaced"/>
</dbReference>
<evidence type="ECO:0000256" key="1">
    <source>
        <dbReference type="SAM" id="MobiDB-lite"/>
    </source>
</evidence>